<organism evidence="2 3">
    <name type="scientific">Caligus rogercresseyi</name>
    <name type="common">Sea louse</name>
    <dbReference type="NCBI Taxonomy" id="217165"/>
    <lineage>
        <taxon>Eukaryota</taxon>
        <taxon>Metazoa</taxon>
        <taxon>Ecdysozoa</taxon>
        <taxon>Arthropoda</taxon>
        <taxon>Crustacea</taxon>
        <taxon>Multicrustacea</taxon>
        <taxon>Hexanauplia</taxon>
        <taxon>Copepoda</taxon>
        <taxon>Siphonostomatoida</taxon>
        <taxon>Caligidae</taxon>
        <taxon>Caligus</taxon>
    </lineage>
</organism>
<evidence type="ECO:0000313" key="2">
    <source>
        <dbReference type="EMBL" id="QQP34539.1"/>
    </source>
</evidence>
<keyword evidence="3" id="KW-1185">Reference proteome</keyword>
<protein>
    <submittedName>
        <fullName evidence="2">Uncharacterized protein</fullName>
    </submittedName>
</protein>
<gene>
    <name evidence="2" type="ORF">FKW44_022446</name>
</gene>
<name>A0A7T8JU03_CALRO</name>
<evidence type="ECO:0000313" key="3">
    <source>
        <dbReference type="Proteomes" id="UP000595437"/>
    </source>
</evidence>
<accession>A0A7T8JU03</accession>
<feature type="region of interest" description="Disordered" evidence="1">
    <location>
        <begin position="16"/>
        <end position="41"/>
    </location>
</feature>
<dbReference type="Proteomes" id="UP000595437">
    <property type="component" value="Chromosome 17"/>
</dbReference>
<reference evidence="3" key="1">
    <citation type="submission" date="2021-01" db="EMBL/GenBank/DDBJ databases">
        <title>Caligus Genome Assembly.</title>
        <authorList>
            <person name="Gallardo-Escarate C."/>
        </authorList>
    </citation>
    <scope>NUCLEOTIDE SEQUENCE [LARGE SCALE GENOMIC DNA]</scope>
</reference>
<proteinExistence type="predicted"/>
<dbReference type="AlphaFoldDB" id="A0A7T8JU03"/>
<dbReference type="EMBL" id="CP045906">
    <property type="protein sequence ID" value="QQP34539.1"/>
    <property type="molecule type" value="Genomic_DNA"/>
</dbReference>
<dbReference type="OrthoDB" id="10048574at2759"/>
<evidence type="ECO:0000256" key="1">
    <source>
        <dbReference type="SAM" id="MobiDB-lite"/>
    </source>
</evidence>
<sequence>MNKPLIRGRKIIKQLPQDSRHQFSGQMRRFSRSRPPKQLKWPGFGLEEGGLPVELRTAFRRQKPPSVMVWTGVTSDGKKAPLIVVEEGGESRPRVYFTFFPRR</sequence>